<dbReference type="Gene3D" id="3.40.50.1000">
    <property type="entry name" value="HAD superfamily/HAD-like"/>
    <property type="match status" value="1"/>
</dbReference>
<organism evidence="1 2">
    <name type="scientific">Candidatus Uhrbacteria bacterium RIFOXYB2_FULL_57_15</name>
    <dbReference type="NCBI Taxonomy" id="1802422"/>
    <lineage>
        <taxon>Bacteria</taxon>
        <taxon>Candidatus Uhriibacteriota</taxon>
    </lineage>
</organism>
<proteinExistence type="predicted"/>
<reference evidence="1 2" key="1">
    <citation type="journal article" date="2016" name="Nat. Commun.">
        <title>Thousands of microbial genomes shed light on interconnected biogeochemical processes in an aquifer system.</title>
        <authorList>
            <person name="Anantharaman K."/>
            <person name="Brown C.T."/>
            <person name="Hug L.A."/>
            <person name="Sharon I."/>
            <person name="Castelle C.J."/>
            <person name="Probst A.J."/>
            <person name="Thomas B.C."/>
            <person name="Singh A."/>
            <person name="Wilkins M.J."/>
            <person name="Karaoz U."/>
            <person name="Brodie E.L."/>
            <person name="Williams K.H."/>
            <person name="Hubbard S.S."/>
            <person name="Banfield J.F."/>
        </authorList>
    </citation>
    <scope>NUCLEOTIDE SEQUENCE [LARGE SCALE GENOMIC DNA]</scope>
</reference>
<evidence type="ECO:0000313" key="2">
    <source>
        <dbReference type="Proteomes" id="UP000176501"/>
    </source>
</evidence>
<gene>
    <name evidence="1" type="ORF">A2304_04830</name>
</gene>
<protein>
    <submittedName>
        <fullName evidence="1">Uncharacterized protein</fullName>
    </submittedName>
</protein>
<dbReference type="Proteomes" id="UP000176501">
    <property type="component" value="Unassembled WGS sequence"/>
</dbReference>
<dbReference type="EMBL" id="MGFE01000015">
    <property type="protein sequence ID" value="OGL98790.1"/>
    <property type="molecule type" value="Genomic_DNA"/>
</dbReference>
<dbReference type="AlphaFoldDB" id="A0A1F7W7N1"/>
<accession>A0A1F7W7N1</accession>
<comment type="caution">
    <text evidence="1">The sequence shown here is derived from an EMBL/GenBank/DDBJ whole genome shotgun (WGS) entry which is preliminary data.</text>
</comment>
<dbReference type="InterPro" id="IPR023214">
    <property type="entry name" value="HAD_sf"/>
</dbReference>
<name>A0A1F7W7N1_9BACT</name>
<sequence>MSCPFQWLGVGSTEELIGLLPRALTDGRDTMLYNAAKWQDGGQLARAIRDTRAIVADNDGSVIAGSQWDDLRLRMSDTHRQADAEEAAAYFRGERTDDGDVEFLLRGVGRLVDSGLRLSQVREDAARQTPRSGTRELLASYHGRSAVVTYGVDAYAEEWAVFHRLWLTEVFAANLRWDRTSDDPVLVGCDRATVITEANKGLAREDFSRRHGLVARKVLVLEDTPRTLARMKHPDNVGVLVAPRHDPQPNRPEGRMRQLADPSFFSSIDVVIASDSLESLAFLRK</sequence>
<evidence type="ECO:0000313" key="1">
    <source>
        <dbReference type="EMBL" id="OGL98790.1"/>
    </source>
</evidence>